<evidence type="ECO:0000313" key="1">
    <source>
        <dbReference type="EMBL" id="JAD66207.1"/>
    </source>
</evidence>
<dbReference type="AlphaFoldDB" id="A0A0A9C3U8"/>
<reference evidence="1" key="1">
    <citation type="submission" date="2014-09" db="EMBL/GenBank/DDBJ databases">
        <authorList>
            <person name="Magalhaes I.L.F."/>
            <person name="Oliveira U."/>
            <person name="Santos F.R."/>
            <person name="Vidigal T.H.D.A."/>
            <person name="Brescovit A.D."/>
            <person name="Santos A.J."/>
        </authorList>
    </citation>
    <scope>NUCLEOTIDE SEQUENCE</scope>
    <source>
        <tissue evidence="1">Shoot tissue taken approximately 20 cm above the soil surface</tissue>
    </source>
</reference>
<name>A0A0A9C3U8_ARUDO</name>
<proteinExistence type="predicted"/>
<protein>
    <submittedName>
        <fullName evidence="1">Uncharacterized protein</fullName>
    </submittedName>
</protein>
<sequence length="36" mass="4042">MSMAGEPVTPQEATYVNYRTPVLVFILVKKVLVFSI</sequence>
<accession>A0A0A9C3U8</accession>
<reference evidence="1" key="2">
    <citation type="journal article" date="2015" name="Data Brief">
        <title>Shoot transcriptome of the giant reed, Arundo donax.</title>
        <authorList>
            <person name="Barrero R.A."/>
            <person name="Guerrero F.D."/>
            <person name="Moolhuijzen P."/>
            <person name="Goolsby J.A."/>
            <person name="Tidwell J."/>
            <person name="Bellgard S.E."/>
            <person name="Bellgard M.I."/>
        </authorList>
    </citation>
    <scope>NUCLEOTIDE SEQUENCE</scope>
    <source>
        <tissue evidence="1">Shoot tissue taken approximately 20 cm above the soil surface</tissue>
    </source>
</reference>
<organism evidence="1">
    <name type="scientific">Arundo donax</name>
    <name type="common">Giant reed</name>
    <name type="synonym">Donax arundinaceus</name>
    <dbReference type="NCBI Taxonomy" id="35708"/>
    <lineage>
        <taxon>Eukaryota</taxon>
        <taxon>Viridiplantae</taxon>
        <taxon>Streptophyta</taxon>
        <taxon>Embryophyta</taxon>
        <taxon>Tracheophyta</taxon>
        <taxon>Spermatophyta</taxon>
        <taxon>Magnoliopsida</taxon>
        <taxon>Liliopsida</taxon>
        <taxon>Poales</taxon>
        <taxon>Poaceae</taxon>
        <taxon>PACMAD clade</taxon>
        <taxon>Arundinoideae</taxon>
        <taxon>Arundineae</taxon>
        <taxon>Arundo</taxon>
    </lineage>
</organism>
<dbReference type="EMBL" id="GBRH01231688">
    <property type="protein sequence ID" value="JAD66207.1"/>
    <property type="molecule type" value="Transcribed_RNA"/>
</dbReference>